<evidence type="ECO:0000256" key="1">
    <source>
        <dbReference type="SAM" id="Phobius"/>
    </source>
</evidence>
<sequence length="191" mass="21088">MESINILISRGKSVLAARDYSDDSDSWDSAMNATLALLGLALFGLALVGGLLMLQRLRRRQQIHDGTLPRYNDIEHEAGRNTRRLTIQTPDGKSSIVVVNGRPMLADPNSPPHSPTNVPAIHITFPDEQDEQGHRKNGRVLLVRVGETTVGLEPLHEEQLPAYEKEGNNTFISIDMDRIGGLKEKNSSNFA</sequence>
<name>A0A9W8NDK8_9PEZI</name>
<accession>A0A9W8NDK8</accession>
<dbReference type="Proteomes" id="UP001148614">
    <property type="component" value="Unassembled WGS sequence"/>
</dbReference>
<evidence type="ECO:0000313" key="2">
    <source>
        <dbReference type="EMBL" id="KAJ3570458.1"/>
    </source>
</evidence>
<dbReference type="AlphaFoldDB" id="A0A9W8NDK8"/>
<dbReference type="EMBL" id="JANPWZ010000934">
    <property type="protein sequence ID" value="KAJ3570458.1"/>
    <property type="molecule type" value="Genomic_DNA"/>
</dbReference>
<keyword evidence="1" id="KW-1133">Transmembrane helix</keyword>
<organism evidence="2 3">
    <name type="scientific">Xylaria arbuscula</name>
    <dbReference type="NCBI Taxonomy" id="114810"/>
    <lineage>
        <taxon>Eukaryota</taxon>
        <taxon>Fungi</taxon>
        <taxon>Dikarya</taxon>
        <taxon>Ascomycota</taxon>
        <taxon>Pezizomycotina</taxon>
        <taxon>Sordariomycetes</taxon>
        <taxon>Xylariomycetidae</taxon>
        <taxon>Xylariales</taxon>
        <taxon>Xylariaceae</taxon>
        <taxon>Xylaria</taxon>
    </lineage>
</organism>
<feature type="transmembrane region" description="Helical" evidence="1">
    <location>
        <begin position="33"/>
        <end position="54"/>
    </location>
</feature>
<proteinExistence type="predicted"/>
<dbReference type="VEuPathDB" id="FungiDB:F4678DRAFT_433893"/>
<comment type="caution">
    <text evidence="2">The sequence shown here is derived from an EMBL/GenBank/DDBJ whole genome shotgun (WGS) entry which is preliminary data.</text>
</comment>
<keyword evidence="1" id="KW-0472">Membrane</keyword>
<gene>
    <name evidence="2" type="ORF">NPX13_g5725</name>
</gene>
<keyword evidence="1" id="KW-0812">Transmembrane</keyword>
<evidence type="ECO:0000313" key="3">
    <source>
        <dbReference type="Proteomes" id="UP001148614"/>
    </source>
</evidence>
<keyword evidence="3" id="KW-1185">Reference proteome</keyword>
<reference evidence="2" key="1">
    <citation type="submission" date="2022-07" db="EMBL/GenBank/DDBJ databases">
        <title>Genome Sequence of Xylaria arbuscula.</title>
        <authorList>
            <person name="Buettner E."/>
        </authorList>
    </citation>
    <scope>NUCLEOTIDE SEQUENCE</scope>
    <source>
        <strain evidence="2">VT107</strain>
    </source>
</reference>
<protein>
    <submittedName>
        <fullName evidence="2">Uncharacterized protein</fullName>
    </submittedName>
</protein>